<dbReference type="Proteomes" id="UP000650081">
    <property type="component" value="Unassembled WGS sequence"/>
</dbReference>
<dbReference type="RefSeq" id="WP_187466700.1">
    <property type="nucleotide sequence ID" value="NZ_JACSIT010000100.1"/>
</dbReference>
<sequence length="284" mass="31979">MNQLYPVYTAVANPPETVCQELSSEVFDYPFFNDGARVCKTTNRATHTLQPATVPAEEEQLALNGLIFHISHCGSTLLGRLLQQMDRVRVVSETEAINGLLLSKALHGIDDEVIIEKLRAIAGLYRQKSDGKAHVVFKLTSWNVYFLPLFQRAFPGVPWVFLDREDKALTASLLQASGGFMDWLNHPVDVVRKHFLSPGSVVRSVEEYLANMIAGHRFHASSNKNEDGRYGEYPAFLEDYPAIITHFGLSPTAQEANAMKDALRYDAKSLEKILWQDVQANEWR</sequence>
<evidence type="ECO:0000313" key="1">
    <source>
        <dbReference type="EMBL" id="MBC6994633.1"/>
    </source>
</evidence>
<name>A0A923T935_9BACT</name>
<organism evidence="1 2">
    <name type="scientific">Neolewinella lacunae</name>
    <dbReference type="NCBI Taxonomy" id="1517758"/>
    <lineage>
        <taxon>Bacteria</taxon>
        <taxon>Pseudomonadati</taxon>
        <taxon>Bacteroidota</taxon>
        <taxon>Saprospiria</taxon>
        <taxon>Saprospirales</taxon>
        <taxon>Lewinellaceae</taxon>
        <taxon>Neolewinella</taxon>
    </lineage>
</organism>
<dbReference type="AlphaFoldDB" id="A0A923T935"/>
<evidence type="ECO:0000313" key="2">
    <source>
        <dbReference type="Proteomes" id="UP000650081"/>
    </source>
</evidence>
<keyword evidence="2" id="KW-1185">Reference proteome</keyword>
<dbReference type="InterPro" id="IPR027417">
    <property type="entry name" value="P-loop_NTPase"/>
</dbReference>
<proteinExistence type="predicted"/>
<dbReference type="Gene3D" id="3.40.50.300">
    <property type="entry name" value="P-loop containing nucleotide triphosphate hydrolases"/>
    <property type="match status" value="1"/>
</dbReference>
<dbReference type="SUPFAM" id="SSF52540">
    <property type="entry name" value="P-loop containing nucleoside triphosphate hydrolases"/>
    <property type="match status" value="1"/>
</dbReference>
<protein>
    <recommendedName>
        <fullName evidence="3">Sulfotransferase family protein</fullName>
    </recommendedName>
</protein>
<dbReference type="EMBL" id="JACSIT010000100">
    <property type="protein sequence ID" value="MBC6994633.1"/>
    <property type="molecule type" value="Genomic_DNA"/>
</dbReference>
<evidence type="ECO:0008006" key="3">
    <source>
        <dbReference type="Google" id="ProtNLM"/>
    </source>
</evidence>
<accession>A0A923T935</accession>
<comment type="caution">
    <text evidence="1">The sequence shown here is derived from an EMBL/GenBank/DDBJ whole genome shotgun (WGS) entry which is preliminary data.</text>
</comment>
<gene>
    <name evidence="1" type="ORF">H9S92_10695</name>
</gene>
<reference evidence="1" key="1">
    <citation type="submission" date="2020-08" db="EMBL/GenBank/DDBJ databases">
        <title>Lewinella bacteria from marine environments.</title>
        <authorList>
            <person name="Zhong Y."/>
        </authorList>
    </citation>
    <scope>NUCLEOTIDE SEQUENCE</scope>
    <source>
        <strain evidence="1">KCTC 42187</strain>
    </source>
</reference>